<dbReference type="AlphaFoldDB" id="N1Q7T5"/>
<evidence type="ECO:0000313" key="2">
    <source>
        <dbReference type="Proteomes" id="UP000016932"/>
    </source>
</evidence>
<dbReference type="GeneID" id="19335301"/>
<dbReference type="Proteomes" id="UP000016932">
    <property type="component" value="Unassembled WGS sequence"/>
</dbReference>
<keyword evidence="2" id="KW-1185">Reference proteome</keyword>
<sequence>MVSRTEDVNIRMTRALNMSGDVWNYITLYSTINSLGKKNTAVRKAPGPEEESISIPGSILWLVATRSLEEKVNYVASKGKRVFMDRARNSEQHRMYESLAETFPDYTIGYEQRLYEFAAKTN</sequence>
<accession>N1Q7T5</accession>
<evidence type="ECO:0000313" key="1">
    <source>
        <dbReference type="EMBL" id="EME88819.1"/>
    </source>
</evidence>
<proteinExistence type="predicted"/>
<name>N1Q7T5_PSEFD</name>
<dbReference type="EMBL" id="KB446555">
    <property type="protein sequence ID" value="EME88819.1"/>
    <property type="molecule type" value="Genomic_DNA"/>
</dbReference>
<gene>
    <name evidence="1" type="ORF">MYCFIDRAFT_192891</name>
</gene>
<reference evidence="1 2" key="1">
    <citation type="journal article" date="2012" name="PLoS Pathog.">
        <title>Diverse lifestyles and strategies of plant pathogenesis encoded in the genomes of eighteen Dothideomycetes fungi.</title>
        <authorList>
            <person name="Ohm R.A."/>
            <person name="Feau N."/>
            <person name="Henrissat B."/>
            <person name="Schoch C.L."/>
            <person name="Horwitz B.A."/>
            <person name="Barry K.W."/>
            <person name="Condon B.J."/>
            <person name="Copeland A.C."/>
            <person name="Dhillon B."/>
            <person name="Glaser F."/>
            <person name="Hesse C.N."/>
            <person name="Kosti I."/>
            <person name="LaButti K."/>
            <person name="Lindquist E.A."/>
            <person name="Lucas S."/>
            <person name="Salamov A.A."/>
            <person name="Bradshaw R.E."/>
            <person name="Ciuffetti L."/>
            <person name="Hamelin R.C."/>
            <person name="Kema G.H.J."/>
            <person name="Lawrence C."/>
            <person name="Scott J.A."/>
            <person name="Spatafora J.W."/>
            <person name="Turgeon B.G."/>
            <person name="de Wit P.J.G.M."/>
            <person name="Zhong S."/>
            <person name="Goodwin S.B."/>
            <person name="Grigoriev I.V."/>
        </authorList>
    </citation>
    <scope>NUCLEOTIDE SEQUENCE [LARGE SCALE GENOMIC DNA]</scope>
    <source>
        <strain evidence="1 2">CIRAD86</strain>
    </source>
</reference>
<organism evidence="1 2">
    <name type="scientific">Pseudocercospora fijiensis (strain CIRAD86)</name>
    <name type="common">Black leaf streak disease fungus</name>
    <name type="synonym">Mycosphaerella fijiensis</name>
    <dbReference type="NCBI Taxonomy" id="383855"/>
    <lineage>
        <taxon>Eukaryota</taxon>
        <taxon>Fungi</taxon>
        <taxon>Dikarya</taxon>
        <taxon>Ascomycota</taxon>
        <taxon>Pezizomycotina</taxon>
        <taxon>Dothideomycetes</taxon>
        <taxon>Dothideomycetidae</taxon>
        <taxon>Mycosphaerellales</taxon>
        <taxon>Mycosphaerellaceae</taxon>
        <taxon>Pseudocercospora</taxon>
    </lineage>
</organism>
<protein>
    <submittedName>
        <fullName evidence="1">Uncharacterized protein</fullName>
    </submittedName>
</protein>
<dbReference type="HOGENOM" id="CLU_2027747_0_0_1"/>
<dbReference type="VEuPathDB" id="FungiDB:MYCFIDRAFT_192891"/>
<dbReference type="RefSeq" id="XP_007921705.1">
    <property type="nucleotide sequence ID" value="XM_007923514.1"/>
</dbReference>
<dbReference type="KEGG" id="pfj:MYCFIDRAFT_192891"/>
<dbReference type="OrthoDB" id="7255276at2759"/>